<dbReference type="Proteomes" id="UP000288024">
    <property type="component" value="Unassembled WGS sequence"/>
</dbReference>
<dbReference type="RefSeq" id="WP_127736881.1">
    <property type="nucleotide sequence ID" value="NZ_CAJCKN010000024.1"/>
</dbReference>
<gene>
    <name evidence="1" type="ORF">EM808_05105</name>
</gene>
<dbReference type="AlphaFoldDB" id="A0A3S2UXD7"/>
<evidence type="ECO:0000313" key="2">
    <source>
        <dbReference type="Proteomes" id="UP000288024"/>
    </source>
</evidence>
<sequence>MATRDSIDELLERCNAAIGFAEEQYKISQMQQHYNIEEYTDAQYQLENVFNDLETMDHSANAQQRDQLYRMRLLIQDKQNQMALHLP</sequence>
<accession>A0A3S2UXD7</accession>
<organism evidence="1 2">
    <name type="scientific">Niallia taxi</name>
    <dbReference type="NCBI Taxonomy" id="2499688"/>
    <lineage>
        <taxon>Bacteria</taxon>
        <taxon>Bacillati</taxon>
        <taxon>Bacillota</taxon>
        <taxon>Bacilli</taxon>
        <taxon>Bacillales</taxon>
        <taxon>Bacillaceae</taxon>
        <taxon>Niallia</taxon>
    </lineage>
</organism>
<dbReference type="InterPro" id="IPR019668">
    <property type="entry name" value="Uncharacterised_YtzC"/>
</dbReference>
<evidence type="ECO:0000313" key="1">
    <source>
        <dbReference type="EMBL" id="RVT64899.1"/>
    </source>
</evidence>
<keyword evidence="2" id="KW-1185">Reference proteome</keyword>
<dbReference type="EMBL" id="RZTZ01000002">
    <property type="protein sequence ID" value="RVT64899.1"/>
    <property type="molecule type" value="Genomic_DNA"/>
</dbReference>
<name>A0A3S2UXD7_9BACI</name>
<dbReference type="Pfam" id="PF10732">
    <property type="entry name" value="DUF2524"/>
    <property type="match status" value="1"/>
</dbReference>
<proteinExistence type="predicted"/>
<comment type="caution">
    <text evidence="1">The sequence shown here is derived from an EMBL/GenBank/DDBJ whole genome shotgun (WGS) entry which is preliminary data.</text>
</comment>
<reference evidence="1 2" key="1">
    <citation type="submission" date="2019-01" db="EMBL/GenBank/DDBJ databases">
        <title>Bacillus sp. M5HDSG1-1, whole genome shotgun sequence.</title>
        <authorList>
            <person name="Tuo L."/>
        </authorList>
    </citation>
    <scope>NUCLEOTIDE SEQUENCE [LARGE SCALE GENOMIC DNA]</scope>
    <source>
        <strain evidence="1 2">M5HDSG1-1</strain>
    </source>
</reference>
<dbReference type="GeneID" id="87615913"/>
<protein>
    <submittedName>
        <fullName evidence="1">DUF2524 family protein</fullName>
    </submittedName>
</protein>